<keyword evidence="1" id="KW-0812">Transmembrane</keyword>
<protein>
    <recommendedName>
        <fullName evidence="4">Lysine transporter LysE</fullName>
    </recommendedName>
</protein>
<feature type="transmembrane region" description="Helical" evidence="1">
    <location>
        <begin position="147"/>
        <end position="166"/>
    </location>
</feature>
<evidence type="ECO:0008006" key="4">
    <source>
        <dbReference type="Google" id="ProtNLM"/>
    </source>
</evidence>
<feature type="transmembrane region" description="Helical" evidence="1">
    <location>
        <begin position="73"/>
        <end position="94"/>
    </location>
</feature>
<dbReference type="AlphaFoldDB" id="A0A0M4NHW2"/>
<accession>A0A0M4NHW2</accession>
<dbReference type="OrthoDB" id="9812084at2"/>
<dbReference type="Proteomes" id="UP000058020">
    <property type="component" value="Chromosome"/>
</dbReference>
<feature type="transmembrane region" description="Helical" evidence="1">
    <location>
        <begin position="43"/>
        <end position="67"/>
    </location>
</feature>
<feature type="transmembrane region" description="Helical" evidence="1">
    <location>
        <begin position="106"/>
        <end position="127"/>
    </location>
</feature>
<keyword evidence="1" id="KW-1133">Transmembrane helix</keyword>
<dbReference type="EMBL" id="CP010552">
    <property type="protein sequence ID" value="ALE52933.1"/>
    <property type="molecule type" value="Genomic_DNA"/>
</dbReference>
<evidence type="ECO:0000256" key="1">
    <source>
        <dbReference type="SAM" id="Phobius"/>
    </source>
</evidence>
<reference evidence="2 3" key="1">
    <citation type="journal article" date="2015" name="Genome Announc.">
        <title>Genome Sequence of 'Candidatus Thioglobus autotrophica' Strain EF1, a Chemoautotroph from the SUP05 Clade of Marine Gammaproteobacteria.</title>
        <authorList>
            <person name="Shah V."/>
            <person name="Morris R.M."/>
        </authorList>
    </citation>
    <scope>NUCLEOTIDE SEQUENCE [LARGE SCALE GENOMIC DNA]</scope>
    <source>
        <strain evidence="2 3">EF1</strain>
    </source>
</reference>
<dbReference type="STRING" id="1705394.SP60_06825"/>
<dbReference type="KEGG" id="tho:SP60_06825"/>
<evidence type="ECO:0000313" key="2">
    <source>
        <dbReference type="EMBL" id="ALE52933.1"/>
    </source>
</evidence>
<evidence type="ECO:0000313" key="3">
    <source>
        <dbReference type="Proteomes" id="UP000058020"/>
    </source>
</evidence>
<feature type="transmembrane region" description="Helical" evidence="1">
    <location>
        <begin position="12"/>
        <end position="31"/>
    </location>
</feature>
<organism evidence="2 3">
    <name type="scientific">Candidatus Thioglobus autotrophicus</name>
    <dbReference type="NCBI Taxonomy" id="1705394"/>
    <lineage>
        <taxon>Bacteria</taxon>
        <taxon>Pseudomonadati</taxon>
        <taxon>Pseudomonadota</taxon>
        <taxon>Gammaproteobacteria</taxon>
        <taxon>Candidatus Pseudothioglobaceae</taxon>
        <taxon>Candidatus Thioglobus</taxon>
    </lineage>
</organism>
<gene>
    <name evidence="2" type="ORF">SP60_06825</name>
</gene>
<keyword evidence="3" id="KW-1185">Reference proteome</keyword>
<proteinExistence type="predicted"/>
<name>A0A0M4NHW2_9GAMM</name>
<sequence length="202" mass="22720">MMDIEVFNKVLFFWFIFYITPGPVWLAVMVTTAKKSSRQIIGFFLSVFLAVNLIVQAPQAFISVVFIDTVMRLFGEIGFIFYFLGGAYIFYLAIKALKAHQAESTLQLSFGNLMLIMLLSPKIWILFPSGALIANQLGLGLMANASIYALTMFIISSVFFFFYVMVGKVGQKILKDNFAYLVFLLLSGFAIFLLFEGVQAIL</sequence>
<feature type="transmembrane region" description="Helical" evidence="1">
    <location>
        <begin position="178"/>
        <end position="195"/>
    </location>
</feature>
<keyword evidence="1" id="KW-0472">Membrane</keyword>
<dbReference type="RefSeq" id="WP_053951915.1">
    <property type="nucleotide sequence ID" value="NZ_CP010552.1"/>
</dbReference>